<protein>
    <submittedName>
        <fullName evidence="1">Uncharacterized protein</fullName>
    </submittedName>
</protein>
<gene>
    <name evidence="1" type="ORF">SK3146_04494</name>
</gene>
<reference evidence="1" key="2">
    <citation type="journal article" date="2021" name="J Anim Sci Technol">
        <title>Complete genome sequence of Paenibacillus konkukensis sp. nov. SK3146 as a potential probiotic strain.</title>
        <authorList>
            <person name="Jung H.I."/>
            <person name="Park S."/>
            <person name="Niu K.M."/>
            <person name="Lee S.W."/>
            <person name="Kothari D."/>
            <person name="Yi K.J."/>
            <person name="Kim S.K."/>
        </authorList>
    </citation>
    <scope>NUCLEOTIDE SEQUENCE</scope>
    <source>
        <strain evidence="1">SK3146</strain>
    </source>
</reference>
<proteinExistence type="predicted"/>
<dbReference type="Proteomes" id="UP001057134">
    <property type="component" value="Chromosome"/>
</dbReference>
<name>A0ABY4RU91_9BACL</name>
<evidence type="ECO:0000313" key="2">
    <source>
        <dbReference type="Proteomes" id="UP001057134"/>
    </source>
</evidence>
<organism evidence="1 2">
    <name type="scientific">Paenibacillus konkukensis</name>
    <dbReference type="NCBI Taxonomy" id="2020716"/>
    <lineage>
        <taxon>Bacteria</taxon>
        <taxon>Bacillati</taxon>
        <taxon>Bacillota</taxon>
        <taxon>Bacilli</taxon>
        <taxon>Bacillales</taxon>
        <taxon>Paenibacillaceae</taxon>
        <taxon>Paenibacillus</taxon>
    </lineage>
</organism>
<dbReference type="EMBL" id="CP027059">
    <property type="protein sequence ID" value="UQZ85211.1"/>
    <property type="molecule type" value="Genomic_DNA"/>
</dbReference>
<accession>A0ABY4RU91</accession>
<dbReference type="RefSeq" id="WP_249860873.1">
    <property type="nucleotide sequence ID" value="NZ_CP027059.1"/>
</dbReference>
<reference evidence="1" key="1">
    <citation type="submission" date="2018-02" db="EMBL/GenBank/DDBJ databases">
        <authorList>
            <person name="Kim S.-K."/>
            <person name="Jung H.-I."/>
            <person name="Lee S.-W."/>
        </authorList>
    </citation>
    <scope>NUCLEOTIDE SEQUENCE</scope>
    <source>
        <strain evidence="1">SK3146</strain>
    </source>
</reference>
<sequence>MSLLKTSRINLMERLAKHLKQDVALQAEGFTSGPGELQKVGKRFIRVNGHYYVPSVLQEIVLLQPNGKAQSDRSELVNIRTVYWGVFPAALVRNGTDFIEVIVAREDEEEELNILIPLNKVIGIESRE</sequence>
<keyword evidence="2" id="KW-1185">Reference proteome</keyword>
<evidence type="ECO:0000313" key="1">
    <source>
        <dbReference type="EMBL" id="UQZ85211.1"/>
    </source>
</evidence>